<proteinExistence type="predicted"/>
<accession>A0ABU4VE66</accession>
<sequence>MSGVVVVVVVRVVVAGFLVVDGLAGDDAVVVVVDAVRGVAVTVGTSVGTGMRQGATLSTGGERSVFSLAHPPVRALTAMKAHKAERRIPGK</sequence>
<keyword evidence="2" id="KW-1185">Reference proteome</keyword>
<dbReference type="Proteomes" id="UP001285352">
    <property type="component" value="Unassembled WGS sequence"/>
</dbReference>
<dbReference type="RefSeq" id="WP_319981461.1">
    <property type="nucleotide sequence ID" value="NZ_JAXAVU010000018.1"/>
</dbReference>
<protein>
    <recommendedName>
        <fullName evidence="3">Secreted protein</fullName>
    </recommendedName>
</protein>
<gene>
    <name evidence="1" type="ORF">SK854_45665</name>
</gene>
<evidence type="ECO:0000313" key="2">
    <source>
        <dbReference type="Proteomes" id="UP001285352"/>
    </source>
</evidence>
<evidence type="ECO:0000313" key="1">
    <source>
        <dbReference type="EMBL" id="MDX8149479.1"/>
    </source>
</evidence>
<comment type="caution">
    <text evidence="1">The sequence shown here is derived from an EMBL/GenBank/DDBJ whole genome shotgun (WGS) entry which is preliminary data.</text>
</comment>
<dbReference type="EMBL" id="JAXAVU010000018">
    <property type="protein sequence ID" value="MDX8149479.1"/>
    <property type="molecule type" value="Genomic_DNA"/>
</dbReference>
<organism evidence="1 2">
    <name type="scientific">Lentzea sokolovensis</name>
    <dbReference type="NCBI Taxonomy" id="3095429"/>
    <lineage>
        <taxon>Bacteria</taxon>
        <taxon>Bacillati</taxon>
        <taxon>Actinomycetota</taxon>
        <taxon>Actinomycetes</taxon>
        <taxon>Pseudonocardiales</taxon>
        <taxon>Pseudonocardiaceae</taxon>
        <taxon>Lentzea</taxon>
    </lineage>
</organism>
<name>A0ABU4VE66_9PSEU</name>
<evidence type="ECO:0008006" key="3">
    <source>
        <dbReference type="Google" id="ProtNLM"/>
    </source>
</evidence>
<reference evidence="1 2" key="1">
    <citation type="submission" date="2023-11" db="EMBL/GenBank/DDBJ databases">
        <title>Lentzea sokolovensis, sp. nov., Lentzea kristufkii, sp. nov., and Lentzea miocenensis, sp. nov., rare actinobacteria from Sokolov Coal Basin, Miocene lacustrine sediment, Czech Republic.</title>
        <authorList>
            <person name="Lara A."/>
            <person name="Kotroba L."/>
            <person name="Nouioui I."/>
            <person name="Neumann-Schaal M."/>
            <person name="Mast Y."/>
            <person name="Chronakova A."/>
        </authorList>
    </citation>
    <scope>NUCLEOTIDE SEQUENCE [LARGE SCALE GENOMIC DNA]</scope>
    <source>
        <strain evidence="1 2">BCCO 10_0061</strain>
    </source>
</reference>